<dbReference type="RefSeq" id="WP_129033389.1">
    <property type="nucleotide sequence ID" value="NZ_QXIL01000041.1"/>
</dbReference>
<dbReference type="EMBL" id="QXIL01000041">
    <property type="protein sequence ID" value="RXI75927.1"/>
    <property type="molecule type" value="Genomic_DNA"/>
</dbReference>
<protein>
    <submittedName>
        <fullName evidence="1">Uncharacterized protein</fullName>
    </submittedName>
</protein>
<reference evidence="1 2" key="1">
    <citation type="submission" date="2018-08" db="EMBL/GenBank/DDBJ databases">
        <title>Lactobacillus suantsai sp. nov., isolated from traditional fermented suan-tsai in Taiwan.</title>
        <authorList>
            <person name="Huang C.-H."/>
        </authorList>
    </citation>
    <scope>NUCLEOTIDE SEQUENCE [LARGE SCALE GENOMIC DNA]</scope>
    <source>
        <strain evidence="1 2">BCRC 12945</strain>
    </source>
</reference>
<evidence type="ECO:0000313" key="1">
    <source>
        <dbReference type="EMBL" id="RXI75927.1"/>
    </source>
</evidence>
<gene>
    <name evidence="1" type="ORF">DXH47_11255</name>
</gene>
<keyword evidence="2" id="KW-1185">Reference proteome</keyword>
<proteinExistence type="predicted"/>
<accession>A0A4Q0VH10</accession>
<evidence type="ECO:0000313" key="2">
    <source>
        <dbReference type="Proteomes" id="UP000290602"/>
    </source>
</evidence>
<dbReference type="AlphaFoldDB" id="A0A4Q0VH10"/>
<dbReference type="OrthoDB" id="2285054at2"/>
<dbReference type="Proteomes" id="UP000290602">
    <property type="component" value="Unassembled WGS sequence"/>
</dbReference>
<sequence length="174" mass="19506">MKLVKILGTLLAAVTLGGAMVVMGPTEPAQAKAAKSLATVPQKFQCTWYYYVKYGKKGHYNRFTISANKTAYRNYTKKNKVTTGSSVLKSRSLKKAYKGNDGSTCMFMSKGYLVDIGWTYYSPKDSAYGTFGTESYKIVPKYYHGQKVQSLYSKNVWLADTGGFHLLHYYKTKA</sequence>
<comment type="caution">
    <text evidence="1">The sequence shown here is derived from an EMBL/GenBank/DDBJ whole genome shotgun (WGS) entry which is preliminary data.</text>
</comment>
<name>A0A4Q0VH10_9LACO</name>
<organism evidence="1 2">
    <name type="scientific">Levilactobacillus suantsaii</name>
    <dbReference type="NCBI Taxonomy" id="2292255"/>
    <lineage>
        <taxon>Bacteria</taxon>
        <taxon>Bacillati</taxon>
        <taxon>Bacillota</taxon>
        <taxon>Bacilli</taxon>
        <taxon>Lactobacillales</taxon>
        <taxon>Lactobacillaceae</taxon>
        <taxon>Levilactobacillus</taxon>
    </lineage>
</organism>